<dbReference type="Gene3D" id="2.60.120.380">
    <property type="match status" value="1"/>
</dbReference>
<dbReference type="InterPro" id="IPR019220">
    <property type="entry name" value="DUF2135"/>
</dbReference>
<accession>A0A318IUG1</accession>
<feature type="signal peptide" evidence="1">
    <location>
        <begin position="1"/>
        <end position="27"/>
    </location>
</feature>
<dbReference type="Pfam" id="PF09906">
    <property type="entry name" value="DUF2135"/>
    <property type="match status" value="1"/>
</dbReference>
<dbReference type="AlphaFoldDB" id="A0A318IUG1"/>
<name>A0A318IUG1_9BURK</name>
<dbReference type="RefSeq" id="WP_110257454.1">
    <property type="nucleotide sequence ID" value="NZ_QJKB01000010.1"/>
</dbReference>
<protein>
    <submittedName>
        <fullName evidence="3">Uncharacterized protein YfaP (DUF2135 family)</fullName>
    </submittedName>
</protein>
<sequence length="259" mass="28035">MIKFYTKRLLTCMTSSLLAAMSCTATADTTIELPRGGWRNSGGEAAGFKQPVHYPASSVNAEGQNEMALIKGRISTNNKKKPGKLIVNGAAMPLSIGDGGEFSRPYSFSSGSNNVEVRSPDGSDVRRVQFFDTNTSRPNARLRVVLSWDSDGTDLDLHVISPDGQHVFYGNRVVQNGGALDVDVTTGYGPEIYANTAPPKGTYHVYVNYYGSGGDEKNLTIARVAIISQEGTLSEKQQSFQVPLRKPGELTLVKSFTYP</sequence>
<gene>
    <name evidence="3" type="ORF">DFR42_110172</name>
</gene>
<feature type="chain" id="PRO_5016259937" evidence="1">
    <location>
        <begin position="28"/>
        <end position="259"/>
    </location>
</feature>
<dbReference type="OrthoDB" id="266279at2"/>
<dbReference type="EMBL" id="QJKB01000010">
    <property type="protein sequence ID" value="PXX39806.1"/>
    <property type="molecule type" value="Genomic_DNA"/>
</dbReference>
<reference evidence="3 4" key="1">
    <citation type="submission" date="2018-05" db="EMBL/GenBank/DDBJ databases">
        <title>Genomic Encyclopedia of Type Strains, Phase IV (KMG-IV): sequencing the most valuable type-strain genomes for metagenomic binning, comparative biology and taxonomic classification.</title>
        <authorList>
            <person name="Goeker M."/>
        </authorList>
    </citation>
    <scope>NUCLEOTIDE SEQUENCE [LARGE SCALE GENOMIC DNA]</scope>
    <source>
        <strain evidence="3 4">DSM 19792</strain>
    </source>
</reference>
<dbReference type="Proteomes" id="UP000247792">
    <property type="component" value="Unassembled WGS sequence"/>
</dbReference>
<evidence type="ECO:0000313" key="4">
    <source>
        <dbReference type="Proteomes" id="UP000247792"/>
    </source>
</evidence>
<evidence type="ECO:0000256" key="1">
    <source>
        <dbReference type="SAM" id="SignalP"/>
    </source>
</evidence>
<organism evidence="3 4">
    <name type="scientific">Undibacterium pigrum</name>
    <dbReference type="NCBI Taxonomy" id="401470"/>
    <lineage>
        <taxon>Bacteria</taxon>
        <taxon>Pseudomonadati</taxon>
        <taxon>Pseudomonadota</taxon>
        <taxon>Betaproteobacteria</taxon>
        <taxon>Burkholderiales</taxon>
        <taxon>Oxalobacteraceae</taxon>
        <taxon>Undibacterium</taxon>
    </lineage>
</organism>
<evidence type="ECO:0000313" key="3">
    <source>
        <dbReference type="EMBL" id="PXX39806.1"/>
    </source>
</evidence>
<evidence type="ECO:0000259" key="2">
    <source>
        <dbReference type="Pfam" id="PF09906"/>
    </source>
</evidence>
<proteinExistence type="predicted"/>
<keyword evidence="4" id="KW-1185">Reference proteome</keyword>
<keyword evidence="1" id="KW-0732">Signal</keyword>
<feature type="domain" description="DUF2135" evidence="2">
    <location>
        <begin position="198"/>
        <end position="244"/>
    </location>
</feature>
<dbReference type="PROSITE" id="PS51257">
    <property type="entry name" value="PROKAR_LIPOPROTEIN"/>
    <property type="match status" value="1"/>
</dbReference>
<comment type="caution">
    <text evidence="3">The sequence shown here is derived from an EMBL/GenBank/DDBJ whole genome shotgun (WGS) entry which is preliminary data.</text>
</comment>